<name>A0A5E4MMU1_9HEMI</name>
<evidence type="ECO:0008006" key="3">
    <source>
        <dbReference type="Google" id="ProtNLM"/>
    </source>
</evidence>
<accession>A0A5E4MMU1</accession>
<dbReference type="Proteomes" id="UP000325440">
    <property type="component" value="Unassembled WGS sequence"/>
</dbReference>
<organism evidence="1 2">
    <name type="scientific">Cinara cedri</name>
    <dbReference type="NCBI Taxonomy" id="506608"/>
    <lineage>
        <taxon>Eukaryota</taxon>
        <taxon>Metazoa</taxon>
        <taxon>Ecdysozoa</taxon>
        <taxon>Arthropoda</taxon>
        <taxon>Hexapoda</taxon>
        <taxon>Insecta</taxon>
        <taxon>Pterygota</taxon>
        <taxon>Neoptera</taxon>
        <taxon>Paraneoptera</taxon>
        <taxon>Hemiptera</taxon>
        <taxon>Sternorrhyncha</taxon>
        <taxon>Aphidomorpha</taxon>
        <taxon>Aphidoidea</taxon>
        <taxon>Aphididae</taxon>
        <taxon>Lachninae</taxon>
        <taxon>Cinara</taxon>
    </lineage>
</organism>
<protein>
    <recommendedName>
        <fullName evidence="3">DUF4371 domain-containing protein</fullName>
    </recommendedName>
</protein>
<proteinExistence type="predicted"/>
<evidence type="ECO:0000313" key="1">
    <source>
        <dbReference type="EMBL" id="VVC32738.1"/>
    </source>
</evidence>
<sequence length="146" mass="16666">MSEGLMEFKKTDLVEMIKGKFSWGRPRQRWIVRINDGLKKCARDVTVIGSTDSKMEDCCRSSKCFSKTVKLLVEEDEYFIAEGNREILLGDVFEKKIQEDFSQFIEIHDMSGKRLSDIILKPMTDLGLNLHYLTGQGYDGAAAMSL</sequence>
<evidence type="ECO:0000313" key="2">
    <source>
        <dbReference type="Proteomes" id="UP000325440"/>
    </source>
</evidence>
<keyword evidence="2" id="KW-1185">Reference proteome</keyword>
<reference evidence="1 2" key="1">
    <citation type="submission" date="2019-08" db="EMBL/GenBank/DDBJ databases">
        <authorList>
            <person name="Alioto T."/>
            <person name="Alioto T."/>
            <person name="Gomez Garrido J."/>
        </authorList>
    </citation>
    <scope>NUCLEOTIDE SEQUENCE [LARGE SCALE GENOMIC DNA]</scope>
</reference>
<dbReference type="EMBL" id="CABPRJ010000959">
    <property type="protein sequence ID" value="VVC32738.1"/>
    <property type="molecule type" value="Genomic_DNA"/>
</dbReference>
<dbReference type="AlphaFoldDB" id="A0A5E4MMU1"/>
<gene>
    <name evidence="1" type="ORF">CINCED_3A000590</name>
</gene>